<keyword evidence="2" id="KW-0732">Signal</keyword>
<feature type="chain" id="PRO_5040976418" evidence="2">
    <location>
        <begin position="23"/>
        <end position="198"/>
    </location>
</feature>
<evidence type="ECO:0000313" key="5">
    <source>
        <dbReference type="Proteomes" id="UP001139207"/>
    </source>
</evidence>
<sequence>MKKRLTTLTVAAVVGGALSLSACSSDQNDSTATESATSTTPMTGMDHQGHDAGHMDHPADGGPAPEGIIEAADPTYPVGTDVVLTADHMAGMDGATATIAGAFDTYTYSVSYTPTDGGAPVVDHKWVVQEELADAGDRRLEDGTTVTLTADHMPGMDGAEATIDSSTDETVYMVDYEADGRTMTNHKWVTESEIRPAE</sequence>
<keyword evidence="5" id="KW-1185">Reference proteome</keyword>
<dbReference type="Proteomes" id="UP001139207">
    <property type="component" value="Unassembled WGS sequence"/>
</dbReference>
<proteinExistence type="predicted"/>
<feature type="domain" description="DUF1541" evidence="3">
    <location>
        <begin position="142"/>
        <end position="191"/>
    </location>
</feature>
<dbReference type="InterPro" id="IPR011438">
    <property type="entry name" value="DUF1541"/>
</dbReference>
<protein>
    <submittedName>
        <fullName evidence="4">YdhK family protein</fullName>
    </submittedName>
</protein>
<organism evidence="4 5">
    <name type="scientific">Corynebacterium kalidii</name>
    <dbReference type="NCBI Taxonomy" id="2931982"/>
    <lineage>
        <taxon>Bacteria</taxon>
        <taxon>Bacillati</taxon>
        <taxon>Actinomycetota</taxon>
        <taxon>Actinomycetes</taxon>
        <taxon>Mycobacteriales</taxon>
        <taxon>Corynebacteriaceae</taxon>
        <taxon>Corynebacterium</taxon>
    </lineage>
</organism>
<evidence type="ECO:0000256" key="1">
    <source>
        <dbReference type="SAM" id="MobiDB-lite"/>
    </source>
</evidence>
<evidence type="ECO:0000313" key="4">
    <source>
        <dbReference type="EMBL" id="MCJ7858675.1"/>
    </source>
</evidence>
<gene>
    <name evidence="4" type="ORF">MUN33_08095</name>
</gene>
<accession>A0A9X2B2D3</accession>
<feature type="compositionally biased region" description="Low complexity" evidence="1">
    <location>
        <begin position="30"/>
        <end position="40"/>
    </location>
</feature>
<name>A0A9X2B2D3_9CORY</name>
<dbReference type="AlphaFoldDB" id="A0A9X2B2D3"/>
<evidence type="ECO:0000256" key="2">
    <source>
        <dbReference type="SAM" id="SignalP"/>
    </source>
</evidence>
<evidence type="ECO:0000259" key="3">
    <source>
        <dbReference type="Pfam" id="PF07563"/>
    </source>
</evidence>
<feature type="signal peptide" evidence="2">
    <location>
        <begin position="1"/>
        <end position="22"/>
    </location>
</feature>
<feature type="domain" description="DUF1541" evidence="3">
    <location>
        <begin position="78"/>
        <end position="129"/>
    </location>
</feature>
<feature type="compositionally biased region" description="Basic and acidic residues" evidence="1">
    <location>
        <begin position="47"/>
        <end position="59"/>
    </location>
</feature>
<feature type="region of interest" description="Disordered" evidence="1">
    <location>
        <begin position="22"/>
        <end position="62"/>
    </location>
</feature>
<dbReference type="EMBL" id="JALIEA010000012">
    <property type="protein sequence ID" value="MCJ7858675.1"/>
    <property type="molecule type" value="Genomic_DNA"/>
</dbReference>
<dbReference type="PROSITE" id="PS51257">
    <property type="entry name" value="PROKAR_LIPOPROTEIN"/>
    <property type="match status" value="1"/>
</dbReference>
<comment type="caution">
    <text evidence="4">The sequence shown here is derived from an EMBL/GenBank/DDBJ whole genome shotgun (WGS) entry which is preliminary data.</text>
</comment>
<dbReference type="RefSeq" id="WP_244804384.1">
    <property type="nucleotide sequence ID" value="NZ_JALIEA010000012.1"/>
</dbReference>
<reference evidence="4" key="1">
    <citation type="submission" date="2022-04" db="EMBL/GenBank/DDBJ databases">
        <title>Corynebacterium kalidii LD5P10.</title>
        <authorList>
            <person name="Sun J.Q."/>
        </authorList>
    </citation>
    <scope>NUCLEOTIDE SEQUENCE</scope>
    <source>
        <strain evidence="4">LD5P10</strain>
    </source>
</reference>
<dbReference type="Pfam" id="PF07563">
    <property type="entry name" value="DUF1541"/>
    <property type="match status" value="2"/>
</dbReference>
<dbReference type="Gene3D" id="2.30.30.1210">
    <property type="entry name" value="Domain of unknown function DUF1541"/>
    <property type="match status" value="1"/>
</dbReference>